<gene>
    <name evidence="2" type="ORF">C7419_10185</name>
</gene>
<dbReference type="Proteomes" id="UP000245754">
    <property type="component" value="Unassembled WGS sequence"/>
</dbReference>
<evidence type="ECO:0000313" key="2">
    <source>
        <dbReference type="EMBL" id="PWK36231.1"/>
    </source>
</evidence>
<accession>A0A316EV73</accession>
<reference evidence="2 3" key="1">
    <citation type="submission" date="2018-05" db="EMBL/GenBank/DDBJ databases">
        <title>Genomic Encyclopedia of Type Strains, Phase IV (KMG-V): Genome sequencing to study the core and pangenomes of soil and plant-associated prokaryotes.</title>
        <authorList>
            <person name="Whitman W."/>
        </authorList>
    </citation>
    <scope>NUCLEOTIDE SEQUENCE [LARGE SCALE GENOMIC DNA]</scope>
    <source>
        <strain evidence="2 3">SLV-132</strain>
    </source>
</reference>
<evidence type="ECO:0000313" key="3">
    <source>
        <dbReference type="Proteomes" id="UP000245754"/>
    </source>
</evidence>
<protein>
    <submittedName>
        <fullName evidence="2">Uncharacterized protein</fullName>
    </submittedName>
</protein>
<dbReference type="EMBL" id="QGGT01000001">
    <property type="protein sequence ID" value="PWK36231.1"/>
    <property type="molecule type" value="Genomic_DNA"/>
</dbReference>
<feature type="compositionally biased region" description="Basic and acidic residues" evidence="1">
    <location>
        <begin position="147"/>
        <end position="160"/>
    </location>
</feature>
<keyword evidence="3" id="KW-1185">Reference proteome</keyword>
<organism evidence="2 3">
    <name type="scientific">Cupriavidus plantarum</name>
    <dbReference type="NCBI Taxonomy" id="942865"/>
    <lineage>
        <taxon>Bacteria</taxon>
        <taxon>Pseudomonadati</taxon>
        <taxon>Pseudomonadota</taxon>
        <taxon>Betaproteobacteria</taxon>
        <taxon>Burkholderiales</taxon>
        <taxon>Burkholderiaceae</taxon>
        <taxon>Cupriavidus</taxon>
    </lineage>
</organism>
<evidence type="ECO:0000256" key="1">
    <source>
        <dbReference type="SAM" id="MobiDB-lite"/>
    </source>
</evidence>
<name>A0A316EV73_9BURK</name>
<proteinExistence type="predicted"/>
<sequence length="177" mass="18512">MTIIEIALSNAPMTTSHAVTRSLLTRLSFAPLASLAAAAVLSLAACSSSQPPGDSAQAASAEAAAAAPGPTTAAGADAAWLKQRVKYMDCVQERAKANLSAKGTSKDVAASAIDACKSQLSTMHDAFQDYLSAQMSSSHGKASARQAADRVTNDTREKARSYLTQYVERQRYEAGQR</sequence>
<dbReference type="AlphaFoldDB" id="A0A316EV73"/>
<comment type="caution">
    <text evidence="2">The sequence shown here is derived from an EMBL/GenBank/DDBJ whole genome shotgun (WGS) entry which is preliminary data.</text>
</comment>
<feature type="region of interest" description="Disordered" evidence="1">
    <location>
        <begin position="138"/>
        <end position="163"/>
    </location>
</feature>